<dbReference type="PROSITE" id="PS50902">
    <property type="entry name" value="FLAVODOXIN_LIKE"/>
    <property type="match status" value="1"/>
</dbReference>
<keyword evidence="1" id="KW-0285">Flavoprotein</keyword>
<sequence length="150" mass="16184">MKDIRILVGSVYGGALMTARAIKQTLDTEGYSVQVLENPVLSDITSDTSPLLVCTSTTGQGEVPGNLLPFYVALREQLPQQPGRPFGIIVLGDSSYGDTFCGAGELMEEALYETAARKVGETLCIDALETQEPESEALPWVREWVAAVFV</sequence>
<evidence type="ECO:0000313" key="4">
    <source>
        <dbReference type="EMBL" id="MBU2873255.1"/>
    </source>
</evidence>
<keyword evidence="5" id="KW-1185">Reference proteome</keyword>
<dbReference type="InterPro" id="IPR008254">
    <property type="entry name" value="Flavodoxin/NO_synth"/>
</dbReference>
<evidence type="ECO:0000256" key="2">
    <source>
        <dbReference type="ARBA" id="ARBA00022643"/>
    </source>
</evidence>
<evidence type="ECO:0000313" key="5">
    <source>
        <dbReference type="Proteomes" id="UP000753376"/>
    </source>
</evidence>
<evidence type="ECO:0000256" key="1">
    <source>
        <dbReference type="ARBA" id="ARBA00022630"/>
    </source>
</evidence>
<dbReference type="EMBL" id="JAHKPV010000001">
    <property type="protein sequence ID" value="MBU2873255.1"/>
    <property type="molecule type" value="Genomic_DNA"/>
</dbReference>
<keyword evidence="2" id="KW-0288">FMN</keyword>
<gene>
    <name evidence="4" type="ORF">KO508_04455</name>
</gene>
<dbReference type="Proteomes" id="UP000753376">
    <property type="component" value="Unassembled WGS sequence"/>
</dbReference>
<organism evidence="4 5">
    <name type="scientific">Marinobacter salexigens</name>
    <dbReference type="NCBI Taxonomy" id="1925763"/>
    <lineage>
        <taxon>Bacteria</taxon>
        <taxon>Pseudomonadati</taxon>
        <taxon>Pseudomonadota</taxon>
        <taxon>Gammaproteobacteria</taxon>
        <taxon>Pseudomonadales</taxon>
        <taxon>Marinobacteraceae</taxon>
        <taxon>Marinobacter</taxon>
    </lineage>
</organism>
<comment type="caution">
    <text evidence="4">The sequence shown here is derived from an EMBL/GenBank/DDBJ whole genome shotgun (WGS) entry which is preliminary data.</text>
</comment>
<evidence type="ECO:0000259" key="3">
    <source>
        <dbReference type="PROSITE" id="PS50902"/>
    </source>
</evidence>
<accession>A0ABS6A4Z4</accession>
<feature type="domain" description="Flavodoxin-like" evidence="3">
    <location>
        <begin position="4"/>
        <end position="145"/>
    </location>
</feature>
<dbReference type="NCBIfam" id="NF005989">
    <property type="entry name" value="PRK08105.1"/>
    <property type="match status" value="1"/>
</dbReference>
<name>A0ABS6A4Z4_9GAMM</name>
<proteinExistence type="predicted"/>
<dbReference type="RefSeq" id="WP_216007092.1">
    <property type="nucleotide sequence ID" value="NZ_JAHKPV010000001.1"/>
</dbReference>
<protein>
    <submittedName>
        <fullName evidence="4">Flavodoxin</fullName>
    </submittedName>
</protein>
<dbReference type="Pfam" id="PF00258">
    <property type="entry name" value="Flavodoxin_1"/>
    <property type="match status" value="1"/>
</dbReference>
<reference evidence="4 5" key="1">
    <citation type="submission" date="2021-05" db="EMBL/GenBank/DDBJ databases">
        <title>Draft genomes of bacteria isolated from model marine particles.</title>
        <authorList>
            <person name="Datta M.S."/>
            <person name="Schwartzman J.A."/>
            <person name="Enke T.N."/>
            <person name="Saavedra J."/>
            <person name="Cermak N."/>
            <person name="Cordero O.X."/>
        </authorList>
    </citation>
    <scope>NUCLEOTIDE SEQUENCE [LARGE SCALE GENOMIC DNA]</scope>
    <source>
        <strain evidence="4 5">D2M19</strain>
    </source>
</reference>